<accession>A0A919M4Y2</accession>
<feature type="transmembrane region" description="Helical" evidence="1">
    <location>
        <begin position="76"/>
        <end position="97"/>
    </location>
</feature>
<keyword evidence="1" id="KW-0812">Transmembrane</keyword>
<keyword evidence="1" id="KW-0472">Membrane</keyword>
<feature type="transmembrane region" description="Helical" evidence="1">
    <location>
        <begin position="52"/>
        <end position="70"/>
    </location>
</feature>
<feature type="transmembrane region" description="Helical" evidence="1">
    <location>
        <begin position="26"/>
        <end position="45"/>
    </location>
</feature>
<gene>
    <name evidence="2" type="ORF">Acy02nite_25540</name>
</gene>
<evidence type="ECO:0000313" key="2">
    <source>
        <dbReference type="EMBL" id="GID64673.1"/>
    </source>
</evidence>
<name>A0A919M4Y2_9ACTN</name>
<sequence length="108" mass="11110">MVAGEVIALFGGLYLINQVFEMPGAAIAWVAVVIGVHFFALAWAWRMPMYHWLGAAMTLLGLAGFVAYALGASDGIVALIAGVGSGAALYGAVAAGIRDTRSRAAARV</sequence>
<keyword evidence="1" id="KW-1133">Transmembrane helix</keyword>
<organism evidence="2 3">
    <name type="scientific">Actinoplanes cyaneus</name>
    <dbReference type="NCBI Taxonomy" id="52696"/>
    <lineage>
        <taxon>Bacteria</taxon>
        <taxon>Bacillati</taxon>
        <taxon>Actinomycetota</taxon>
        <taxon>Actinomycetes</taxon>
        <taxon>Micromonosporales</taxon>
        <taxon>Micromonosporaceae</taxon>
        <taxon>Actinoplanes</taxon>
    </lineage>
</organism>
<dbReference type="Proteomes" id="UP000619479">
    <property type="component" value="Unassembled WGS sequence"/>
</dbReference>
<keyword evidence="3" id="KW-1185">Reference proteome</keyword>
<evidence type="ECO:0000313" key="3">
    <source>
        <dbReference type="Proteomes" id="UP000619479"/>
    </source>
</evidence>
<evidence type="ECO:0000256" key="1">
    <source>
        <dbReference type="SAM" id="Phobius"/>
    </source>
</evidence>
<proteinExistence type="predicted"/>
<dbReference type="EMBL" id="BOMH01000018">
    <property type="protein sequence ID" value="GID64673.1"/>
    <property type="molecule type" value="Genomic_DNA"/>
</dbReference>
<reference evidence="2" key="1">
    <citation type="submission" date="2021-01" db="EMBL/GenBank/DDBJ databases">
        <title>Whole genome shotgun sequence of Actinoplanes cyaneus NBRC 14990.</title>
        <authorList>
            <person name="Komaki H."/>
            <person name="Tamura T."/>
        </authorList>
    </citation>
    <scope>NUCLEOTIDE SEQUENCE</scope>
    <source>
        <strain evidence="2">NBRC 14990</strain>
    </source>
</reference>
<dbReference type="AlphaFoldDB" id="A0A919M4Y2"/>
<protein>
    <submittedName>
        <fullName evidence="2">Uncharacterized protein</fullName>
    </submittedName>
</protein>
<comment type="caution">
    <text evidence="2">The sequence shown here is derived from an EMBL/GenBank/DDBJ whole genome shotgun (WGS) entry which is preliminary data.</text>
</comment>